<dbReference type="PANTHER" id="PTHR10517:SF19">
    <property type="entry name" value="RETBINDIN"/>
    <property type="match status" value="1"/>
</dbReference>
<evidence type="ECO:0000256" key="1">
    <source>
        <dbReference type="ARBA" id="ARBA00007932"/>
    </source>
</evidence>
<feature type="domain" description="Folate receptor-like" evidence="5">
    <location>
        <begin position="84"/>
        <end position="193"/>
    </location>
</feature>
<evidence type="ECO:0000259" key="5">
    <source>
        <dbReference type="Pfam" id="PF03024"/>
    </source>
</evidence>
<proteinExistence type="inferred from homology"/>
<keyword evidence="2" id="KW-0732">Signal</keyword>
<dbReference type="EMBL" id="KN125026">
    <property type="protein sequence ID" value="KFO19507.1"/>
    <property type="molecule type" value="Genomic_DNA"/>
</dbReference>
<evidence type="ECO:0000256" key="2">
    <source>
        <dbReference type="ARBA" id="ARBA00022729"/>
    </source>
</evidence>
<dbReference type="AlphaFoldDB" id="A0A091CNE7"/>
<evidence type="ECO:0000256" key="4">
    <source>
        <dbReference type="SAM" id="MobiDB-lite"/>
    </source>
</evidence>
<evidence type="ECO:0000313" key="6">
    <source>
        <dbReference type="EMBL" id="KFO19507.1"/>
    </source>
</evidence>
<organism evidence="6 7">
    <name type="scientific">Fukomys damarensis</name>
    <name type="common">Damaraland mole rat</name>
    <name type="synonym">Cryptomys damarensis</name>
    <dbReference type="NCBI Taxonomy" id="885580"/>
    <lineage>
        <taxon>Eukaryota</taxon>
        <taxon>Metazoa</taxon>
        <taxon>Chordata</taxon>
        <taxon>Craniata</taxon>
        <taxon>Vertebrata</taxon>
        <taxon>Euteleostomi</taxon>
        <taxon>Mammalia</taxon>
        <taxon>Eutheria</taxon>
        <taxon>Euarchontoglires</taxon>
        <taxon>Glires</taxon>
        <taxon>Rodentia</taxon>
        <taxon>Hystricomorpha</taxon>
        <taxon>Bathyergidae</taxon>
        <taxon>Fukomys</taxon>
    </lineage>
</organism>
<dbReference type="GO" id="GO:0009897">
    <property type="term" value="C:external side of plasma membrane"/>
    <property type="evidence" value="ECO:0007669"/>
    <property type="project" value="TreeGrafter"/>
</dbReference>
<dbReference type="PANTHER" id="PTHR10517">
    <property type="entry name" value="FOLATE RECEPTOR"/>
    <property type="match status" value="1"/>
</dbReference>
<dbReference type="GO" id="GO:1902444">
    <property type="term" value="F:riboflavin binding"/>
    <property type="evidence" value="ECO:0007669"/>
    <property type="project" value="TreeGrafter"/>
</dbReference>
<evidence type="ECO:0000256" key="3">
    <source>
        <dbReference type="ARBA" id="ARBA00023157"/>
    </source>
</evidence>
<dbReference type="GO" id="GO:0038023">
    <property type="term" value="F:signaling receptor activity"/>
    <property type="evidence" value="ECO:0007669"/>
    <property type="project" value="TreeGrafter"/>
</dbReference>
<accession>A0A091CNE7</accession>
<dbReference type="InterPro" id="IPR004269">
    <property type="entry name" value="Folate_rcpt"/>
</dbReference>
<feature type="region of interest" description="Disordered" evidence="4">
    <location>
        <begin position="198"/>
        <end position="229"/>
    </location>
</feature>
<dbReference type="InterPro" id="IPR018143">
    <property type="entry name" value="Folate_rcpt-like"/>
</dbReference>
<evidence type="ECO:0000313" key="7">
    <source>
        <dbReference type="Proteomes" id="UP000028990"/>
    </source>
</evidence>
<sequence>MATPMTPSLLPLSKEDMAWKSNTWSRGLAWVLSPTLAWILLEACGGSHPPQARSQSGHGLAAEPGTEQLHLEKVDRPQAWGPGAAPERCGTLSPRCRSFLGHLQRVLHHRLRLLLLGLRGAPSLCAELCEAWFTNCKADITCGPTWPPTSEDRGCAPSCPTYGQTFSDGVDLCRSVFGDALPVAAPGSCHCLNLPTSVSPRCRPSRSAQEIRPSAQDTAGSGSGSGSGL</sequence>
<protein>
    <submittedName>
        <fullName evidence="6">Retbindin</fullName>
    </submittedName>
</protein>
<keyword evidence="7" id="KW-1185">Reference proteome</keyword>
<dbReference type="Proteomes" id="UP000028990">
    <property type="component" value="Unassembled WGS sequence"/>
</dbReference>
<dbReference type="STRING" id="885580.ENSFDAP00000005901"/>
<keyword evidence="3" id="KW-1015">Disulfide bond</keyword>
<name>A0A091CNE7_FUKDA</name>
<dbReference type="GO" id="GO:0032217">
    <property type="term" value="F:riboflavin transmembrane transporter activity"/>
    <property type="evidence" value="ECO:0007669"/>
    <property type="project" value="TreeGrafter"/>
</dbReference>
<reference evidence="6 7" key="1">
    <citation type="submission" date="2013-11" db="EMBL/GenBank/DDBJ databases">
        <title>The Damaraland mole rat (Fukomys damarensis) genome and evolution of African mole rats.</title>
        <authorList>
            <person name="Gladyshev V.N."/>
            <person name="Fang X."/>
        </authorList>
    </citation>
    <scope>NUCLEOTIDE SEQUENCE [LARGE SCALE GENOMIC DNA]</scope>
    <source>
        <tissue evidence="6">Liver</tissue>
    </source>
</reference>
<dbReference type="Pfam" id="PF03024">
    <property type="entry name" value="Folate_rec"/>
    <property type="match status" value="1"/>
</dbReference>
<gene>
    <name evidence="6" type="ORF">H920_19092</name>
</gene>
<comment type="similarity">
    <text evidence="1">Belongs to the folate receptor family.</text>
</comment>